<dbReference type="InterPro" id="IPR058240">
    <property type="entry name" value="rSAM_sf"/>
</dbReference>
<protein>
    <recommendedName>
        <fullName evidence="3">Radical SAM core domain-containing protein</fullName>
    </recommendedName>
</protein>
<dbReference type="Proteomes" id="UP000267250">
    <property type="component" value="Chromosome"/>
</dbReference>
<dbReference type="KEGG" id="aft:BBF96_11955"/>
<reference evidence="1 2" key="1">
    <citation type="submission" date="2016-07" db="EMBL/GenBank/DDBJ databases">
        <title>Genome and transcriptome analysis of iron-reducing fermentative bacteria Anoxybacter fermentans.</title>
        <authorList>
            <person name="Zeng X."/>
            <person name="Shao Z."/>
        </authorList>
    </citation>
    <scope>NUCLEOTIDE SEQUENCE [LARGE SCALE GENOMIC DNA]</scope>
    <source>
        <strain evidence="1 2">DY22613</strain>
    </source>
</reference>
<accession>A0A3Q9HRE3</accession>
<keyword evidence="2" id="KW-1185">Reference proteome</keyword>
<dbReference type="EMBL" id="CP016379">
    <property type="protein sequence ID" value="AZR74045.1"/>
    <property type="molecule type" value="Genomic_DNA"/>
</dbReference>
<dbReference type="AlphaFoldDB" id="A0A3Q9HRE3"/>
<proteinExistence type="predicted"/>
<evidence type="ECO:0000313" key="1">
    <source>
        <dbReference type="EMBL" id="AZR74045.1"/>
    </source>
</evidence>
<evidence type="ECO:0000313" key="2">
    <source>
        <dbReference type="Proteomes" id="UP000267250"/>
    </source>
</evidence>
<evidence type="ECO:0008006" key="3">
    <source>
        <dbReference type="Google" id="ProtNLM"/>
    </source>
</evidence>
<name>A0A3Q9HRE3_9FIRM</name>
<organism evidence="1 2">
    <name type="scientific">Anoxybacter fermentans</name>
    <dbReference type="NCBI Taxonomy" id="1323375"/>
    <lineage>
        <taxon>Bacteria</taxon>
        <taxon>Bacillati</taxon>
        <taxon>Bacillota</taxon>
        <taxon>Clostridia</taxon>
        <taxon>Halanaerobiales</taxon>
        <taxon>Anoxybacter</taxon>
    </lineage>
</organism>
<dbReference type="SUPFAM" id="SSF102114">
    <property type="entry name" value="Radical SAM enzymes"/>
    <property type="match status" value="1"/>
</dbReference>
<gene>
    <name evidence="1" type="ORF">BBF96_11955</name>
</gene>
<sequence length="141" mass="16644">MDELEILLNKYGDNYNLHEVVNFCDLNFINTSSNGIKWVRDFVDEMLKRQIFCFFYILTRVDSVVNNKDLVKSLRQVGLVQVEMGLEVYNKGIEINQSYEAINFLRKQRIDITPCGFVTYHPYSNISELRNNAEFLKNKFL</sequence>